<accession>A0AAE0WMT4</accession>
<evidence type="ECO:0000259" key="7">
    <source>
        <dbReference type="PROSITE" id="PS50922"/>
    </source>
</evidence>
<protein>
    <recommendedName>
        <fullName evidence="7">TLC domain-containing protein</fullName>
    </recommendedName>
</protein>
<feature type="transmembrane region" description="Helical" evidence="6">
    <location>
        <begin position="234"/>
        <end position="257"/>
    </location>
</feature>
<evidence type="ECO:0000256" key="4">
    <source>
        <dbReference type="ARBA" id="ARBA00023136"/>
    </source>
</evidence>
<organism evidence="8 9">
    <name type="scientific">Recurvomyces mirabilis</name>
    <dbReference type="NCBI Taxonomy" id="574656"/>
    <lineage>
        <taxon>Eukaryota</taxon>
        <taxon>Fungi</taxon>
        <taxon>Dikarya</taxon>
        <taxon>Ascomycota</taxon>
        <taxon>Pezizomycotina</taxon>
        <taxon>Dothideomycetes</taxon>
        <taxon>Dothideomycetidae</taxon>
        <taxon>Mycosphaerellales</taxon>
        <taxon>Teratosphaeriaceae</taxon>
        <taxon>Recurvomyces</taxon>
    </lineage>
</organism>
<keyword evidence="2 5" id="KW-0812">Transmembrane</keyword>
<keyword evidence="3 6" id="KW-1133">Transmembrane helix</keyword>
<feature type="domain" description="TLC" evidence="7">
    <location>
        <begin position="63"/>
        <end position="269"/>
    </location>
</feature>
<dbReference type="GO" id="GO:0005783">
    <property type="term" value="C:endoplasmic reticulum"/>
    <property type="evidence" value="ECO:0007669"/>
    <property type="project" value="TreeGrafter"/>
</dbReference>
<feature type="transmembrane region" description="Helical" evidence="6">
    <location>
        <begin position="136"/>
        <end position="155"/>
    </location>
</feature>
<dbReference type="PANTHER" id="PTHR13439">
    <property type="entry name" value="CT120 PROTEIN"/>
    <property type="match status" value="1"/>
</dbReference>
<dbReference type="PANTHER" id="PTHR13439:SF0">
    <property type="entry name" value="TOPOISOMERASE I DAMAGE AFFECTED PROTEIN 4"/>
    <property type="match status" value="1"/>
</dbReference>
<comment type="subcellular location">
    <subcellularLocation>
        <location evidence="1">Membrane</location>
        <topology evidence="1">Multi-pass membrane protein</topology>
    </subcellularLocation>
</comment>
<feature type="transmembrane region" description="Helical" evidence="6">
    <location>
        <begin position="194"/>
        <end position="214"/>
    </location>
</feature>
<evidence type="ECO:0000313" key="9">
    <source>
        <dbReference type="Proteomes" id="UP001274830"/>
    </source>
</evidence>
<evidence type="ECO:0000313" key="8">
    <source>
        <dbReference type="EMBL" id="KAK3674627.1"/>
    </source>
</evidence>
<evidence type="ECO:0000256" key="2">
    <source>
        <dbReference type="ARBA" id="ARBA00022692"/>
    </source>
</evidence>
<dbReference type="GO" id="GO:0016020">
    <property type="term" value="C:membrane"/>
    <property type="evidence" value="ECO:0007669"/>
    <property type="project" value="UniProtKB-SubCell"/>
</dbReference>
<proteinExistence type="predicted"/>
<dbReference type="Pfam" id="PF03798">
    <property type="entry name" value="TRAM_LAG1_CLN8"/>
    <property type="match status" value="1"/>
</dbReference>
<dbReference type="InterPro" id="IPR006634">
    <property type="entry name" value="TLC-dom"/>
</dbReference>
<evidence type="ECO:0000256" key="5">
    <source>
        <dbReference type="PROSITE-ProRule" id="PRU00205"/>
    </source>
</evidence>
<dbReference type="Proteomes" id="UP001274830">
    <property type="component" value="Unassembled WGS sequence"/>
</dbReference>
<evidence type="ECO:0000256" key="1">
    <source>
        <dbReference type="ARBA" id="ARBA00004141"/>
    </source>
</evidence>
<dbReference type="InterPro" id="IPR050846">
    <property type="entry name" value="TLCD"/>
</dbReference>
<dbReference type="AlphaFoldDB" id="A0AAE0WMT4"/>
<dbReference type="EMBL" id="JAUTXT010000018">
    <property type="protein sequence ID" value="KAK3674627.1"/>
    <property type="molecule type" value="Genomic_DNA"/>
</dbReference>
<comment type="caution">
    <text evidence="8">The sequence shown here is derived from an EMBL/GenBank/DDBJ whole genome shotgun (WGS) entry which is preliminary data.</text>
</comment>
<dbReference type="PROSITE" id="PS50922">
    <property type="entry name" value="TLC"/>
    <property type="match status" value="1"/>
</dbReference>
<name>A0AAE0WMT4_9PEZI</name>
<keyword evidence="4 5" id="KW-0472">Membrane</keyword>
<evidence type="ECO:0000256" key="3">
    <source>
        <dbReference type="ARBA" id="ARBA00022989"/>
    </source>
</evidence>
<dbReference type="SMART" id="SM00724">
    <property type="entry name" value="TLC"/>
    <property type="match status" value="1"/>
</dbReference>
<evidence type="ECO:0000256" key="6">
    <source>
        <dbReference type="SAM" id="Phobius"/>
    </source>
</evidence>
<reference evidence="8" key="1">
    <citation type="submission" date="2023-07" db="EMBL/GenBank/DDBJ databases">
        <title>Black Yeasts Isolated from many extreme environments.</title>
        <authorList>
            <person name="Coleine C."/>
            <person name="Stajich J.E."/>
            <person name="Selbmann L."/>
        </authorList>
    </citation>
    <scope>NUCLEOTIDE SEQUENCE</scope>
    <source>
        <strain evidence="8">CCFEE 5485</strain>
    </source>
</reference>
<gene>
    <name evidence="8" type="ORF">LTR78_005349</name>
</gene>
<dbReference type="GO" id="GO:0055088">
    <property type="term" value="P:lipid homeostasis"/>
    <property type="evidence" value="ECO:0007669"/>
    <property type="project" value="TreeGrafter"/>
</dbReference>
<sequence length="280" mass="31844">MSQQGAVRPWAVGLANRLHLQTFPLHANQILTTAGIYYGLYSVVSPAVSRWLAPKTYKHLSKSSRANWDARAVGFAQAIFISYHALNVIFTDPTRPNATAHQRLWDYSARVGKVQAYAAGYFLWDLYVTSRYAGQFGPSAAAHAFCGLLITMIGFRPFANYYGVNFILYDLSTPFLNIHWLLDKLHLTGSNLQLYNGIALISTFFSARLVWGSYQTWLLSSDMLEAWRTEAEIVPTWLFLTYLVSNTTLTCLNFYWFGKMIQALRKRFEPPKDGDQPARK</sequence>
<keyword evidence="9" id="KW-1185">Reference proteome</keyword>